<dbReference type="PANTHER" id="PTHR43233:SF1">
    <property type="entry name" value="FAMILY N-ACETYLTRANSFERASE, PUTATIVE (AFU_ORTHOLOGUE AFUA_6G03350)-RELATED"/>
    <property type="match status" value="1"/>
</dbReference>
<dbReference type="AlphaFoldDB" id="A0A2T4UIL0"/>
<dbReference type="Pfam" id="PF13508">
    <property type="entry name" value="Acetyltransf_7"/>
    <property type="match status" value="1"/>
</dbReference>
<dbReference type="InterPro" id="IPR053144">
    <property type="entry name" value="Acetyltransferase_Butenolide"/>
</dbReference>
<accession>A0A2T4UIL0</accession>
<gene>
    <name evidence="2" type="ORF">C7Y72_05075</name>
</gene>
<dbReference type="Proteomes" id="UP000240739">
    <property type="component" value="Unassembled WGS sequence"/>
</dbReference>
<feature type="domain" description="N-acetyltransferase" evidence="1">
    <location>
        <begin position="1"/>
        <end position="133"/>
    </location>
</feature>
<dbReference type="PROSITE" id="PS51186">
    <property type="entry name" value="GNAT"/>
    <property type="match status" value="1"/>
</dbReference>
<evidence type="ECO:0000313" key="2">
    <source>
        <dbReference type="EMBL" id="PTL59062.1"/>
    </source>
</evidence>
<proteinExistence type="predicted"/>
<reference evidence="2 3" key="1">
    <citation type="submission" date="2018-03" db="EMBL/GenBank/DDBJ databases">
        <title>Aquarubrobacter algicola gen. nov., sp. nov., a novel actinobacterium isolated from shallow eutrophic lake during the end of cyanobacterial harmful algal blooms.</title>
        <authorList>
            <person name="Chun S.J."/>
        </authorList>
    </citation>
    <scope>NUCLEOTIDE SEQUENCE [LARGE SCALE GENOMIC DNA]</scope>
    <source>
        <strain evidence="2 3">Seoho-28</strain>
    </source>
</reference>
<dbReference type="RefSeq" id="WP_107567498.1">
    <property type="nucleotide sequence ID" value="NZ_PYYB01000001.1"/>
</dbReference>
<evidence type="ECO:0000313" key="3">
    <source>
        <dbReference type="Proteomes" id="UP000240739"/>
    </source>
</evidence>
<evidence type="ECO:0000259" key="1">
    <source>
        <dbReference type="PROSITE" id="PS51186"/>
    </source>
</evidence>
<dbReference type="GO" id="GO:0016747">
    <property type="term" value="F:acyltransferase activity, transferring groups other than amino-acyl groups"/>
    <property type="evidence" value="ECO:0007669"/>
    <property type="project" value="InterPro"/>
</dbReference>
<dbReference type="InterPro" id="IPR000182">
    <property type="entry name" value="GNAT_dom"/>
</dbReference>
<dbReference type="OrthoDB" id="3216107at2"/>
<dbReference type="PANTHER" id="PTHR43233">
    <property type="entry name" value="FAMILY N-ACETYLTRANSFERASE, PUTATIVE (AFU_ORTHOLOGUE AFUA_6G03350)-RELATED"/>
    <property type="match status" value="1"/>
</dbReference>
<dbReference type="EMBL" id="PYYB01000001">
    <property type="protein sequence ID" value="PTL59062.1"/>
    <property type="molecule type" value="Genomic_DNA"/>
</dbReference>
<dbReference type="SUPFAM" id="SSF55729">
    <property type="entry name" value="Acyl-CoA N-acyltransferases (Nat)"/>
    <property type="match status" value="1"/>
</dbReference>
<protein>
    <submittedName>
        <fullName evidence="2">GNAT family N-acetyltransferase</fullName>
    </submittedName>
</protein>
<organism evidence="2 3">
    <name type="scientific">Paraconexibacter algicola</name>
    <dbReference type="NCBI Taxonomy" id="2133960"/>
    <lineage>
        <taxon>Bacteria</taxon>
        <taxon>Bacillati</taxon>
        <taxon>Actinomycetota</taxon>
        <taxon>Thermoleophilia</taxon>
        <taxon>Solirubrobacterales</taxon>
        <taxon>Paraconexibacteraceae</taxon>
        <taxon>Paraconexibacter</taxon>
    </lineage>
</organism>
<keyword evidence="3" id="KW-1185">Reference proteome</keyword>
<sequence>MEISADKDRLDRDVIHRFLSEEAYWSIGVPRERVDRAIDHSLCFGAYDDDGAQVGFTRVVTDYATFGWVCDVFVLPAARGRGVARALIAAVVAHEQLRDVRRLMLATEDAHGLYEQHGFTKPDDLYKWMVRRP</sequence>
<dbReference type="Gene3D" id="3.40.630.30">
    <property type="match status" value="1"/>
</dbReference>
<keyword evidence="2" id="KW-0808">Transferase</keyword>
<dbReference type="InterPro" id="IPR016181">
    <property type="entry name" value="Acyl_CoA_acyltransferase"/>
</dbReference>
<comment type="caution">
    <text evidence="2">The sequence shown here is derived from an EMBL/GenBank/DDBJ whole genome shotgun (WGS) entry which is preliminary data.</text>
</comment>
<name>A0A2T4UIL0_9ACTN</name>
<dbReference type="CDD" id="cd04301">
    <property type="entry name" value="NAT_SF"/>
    <property type="match status" value="1"/>
</dbReference>